<dbReference type="Pfam" id="PF03729">
    <property type="entry name" value="DUF308"/>
    <property type="match status" value="2"/>
</dbReference>
<comment type="caution">
    <text evidence="3">The sequence shown here is derived from an EMBL/GenBank/DDBJ whole genome shotgun (WGS) entry which is preliminary data.</text>
</comment>
<feature type="transmembrane region" description="Helical" evidence="2">
    <location>
        <begin position="69"/>
        <end position="94"/>
    </location>
</feature>
<dbReference type="InterPro" id="IPR005325">
    <property type="entry name" value="DUF308_memb"/>
</dbReference>
<feature type="transmembrane region" description="Helical" evidence="2">
    <location>
        <begin position="157"/>
        <end position="175"/>
    </location>
</feature>
<feature type="transmembrane region" description="Helical" evidence="2">
    <location>
        <begin position="100"/>
        <end position="117"/>
    </location>
</feature>
<gene>
    <name evidence="3" type="ORF">GCM10010211_33130</name>
</gene>
<sequence>MKEVGGMTFPSESSGNGPPRETQAQGASPASEAMGAMANFGWQALITIGLASIALGVVVLSWPKETLRVVGVAFGVYLLVSGVFQLAAAFGAHVPGHLRALHFITGGLCVLLGLISFRGTLQSILLLALWIGFGWLLRGIMMTSAAGASPGAPARGWQMFLGIITVLAGIVMIVAPFGSIAVLALVTGIMAIVLGAVEVFHAIQLRVEAGRLTPGAPPTTKHRRSLFHVHLRPQH</sequence>
<reference evidence="4" key="1">
    <citation type="journal article" date="2019" name="Int. J. Syst. Evol. Microbiol.">
        <title>The Global Catalogue of Microorganisms (GCM) 10K type strain sequencing project: providing services to taxonomists for standard genome sequencing and annotation.</title>
        <authorList>
            <consortium name="The Broad Institute Genomics Platform"/>
            <consortium name="The Broad Institute Genome Sequencing Center for Infectious Disease"/>
            <person name="Wu L."/>
            <person name="Ma J."/>
        </authorList>
    </citation>
    <scope>NUCLEOTIDE SEQUENCE [LARGE SCALE GENOMIC DNA]</scope>
    <source>
        <strain evidence="4">JCM 3399</strain>
    </source>
</reference>
<dbReference type="EMBL" id="BMRP01000010">
    <property type="protein sequence ID" value="GGU65382.1"/>
    <property type="molecule type" value="Genomic_DNA"/>
</dbReference>
<keyword evidence="2" id="KW-0472">Membrane</keyword>
<organism evidence="3 4">
    <name type="scientific">Streptomyces albospinus</name>
    <dbReference type="NCBI Taxonomy" id="285515"/>
    <lineage>
        <taxon>Bacteria</taxon>
        <taxon>Bacillati</taxon>
        <taxon>Actinomycetota</taxon>
        <taxon>Actinomycetes</taxon>
        <taxon>Kitasatosporales</taxon>
        <taxon>Streptomycetaceae</taxon>
        <taxon>Streptomyces</taxon>
    </lineage>
</organism>
<proteinExistence type="predicted"/>
<feature type="transmembrane region" description="Helical" evidence="2">
    <location>
        <begin position="40"/>
        <end position="62"/>
    </location>
</feature>
<dbReference type="PANTHER" id="PTHR34989:SF1">
    <property type="entry name" value="PROTEIN HDED"/>
    <property type="match status" value="1"/>
</dbReference>
<dbReference type="InterPro" id="IPR052712">
    <property type="entry name" value="Acid_resist_chaperone_HdeD"/>
</dbReference>
<keyword evidence="4" id="KW-1185">Reference proteome</keyword>
<feature type="region of interest" description="Disordered" evidence="1">
    <location>
        <begin position="1"/>
        <end position="28"/>
    </location>
</feature>
<keyword evidence="2" id="KW-0812">Transmembrane</keyword>
<feature type="compositionally biased region" description="Polar residues" evidence="1">
    <location>
        <begin position="10"/>
        <end position="28"/>
    </location>
</feature>
<evidence type="ECO:0000256" key="2">
    <source>
        <dbReference type="SAM" id="Phobius"/>
    </source>
</evidence>
<dbReference type="PANTHER" id="PTHR34989">
    <property type="entry name" value="PROTEIN HDED"/>
    <property type="match status" value="1"/>
</dbReference>
<evidence type="ECO:0000313" key="3">
    <source>
        <dbReference type="EMBL" id="GGU65382.1"/>
    </source>
</evidence>
<evidence type="ECO:0000256" key="1">
    <source>
        <dbReference type="SAM" id="MobiDB-lite"/>
    </source>
</evidence>
<keyword evidence="2" id="KW-1133">Transmembrane helix</keyword>
<feature type="transmembrane region" description="Helical" evidence="2">
    <location>
        <begin position="124"/>
        <end position="145"/>
    </location>
</feature>
<protein>
    <submittedName>
        <fullName evidence="3">Membrane protein</fullName>
    </submittedName>
</protein>
<name>A0ABQ2V2M0_9ACTN</name>
<feature type="transmembrane region" description="Helical" evidence="2">
    <location>
        <begin position="182"/>
        <end position="203"/>
    </location>
</feature>
<evidence type="ECO:0000313" key="4">
    <source>
        <dbReference type="Proteomes" id="UP000654471"/>
    </source>
</evidence>
<accession>A0ABQ2V2M0</accession>
<dbReference type="Proteomes" id="UP000654471">
    <property type="component" value="Unassembled WGS sequence"/>
</dbReference>